<feature type="domain" description="2-C-methyl-D-erythritol 2,4-cyclodiphosphate synthase" evidence="11">
    <location>
        <begin position="1"/>
        <end position="154"/>
    </location>
</feature>
<comment type="caution">
    <text evidence="9">Lacks conserved residue(s) required for the propagation of feature annotation.</text>
</comment>
<feature type="binding site" evidence="9">
    <location>
        <begin position="61"/>
        <end position="65"/>
    </location>
    <ligand>
        <name>4-CDP-2-C-methyl-D-erythritol 2-phosphate</name>
        <dbReference type="ChEBI" id="CHEBI:57919"/>
    </ligand>
</feature>
<feature type="binding site" evidence="9">
    <location>
        <position position="139"/>
    </location>
    <ligand>
        <name>4-CDP-2-C-methyl-D-erythritol 2-phosphate</name>
        <dbReference type="ChEBI" id="CHEBI:57919"/>
    </ligand>
</feature>
<dbReference type="GO" id="GO:0019288">
    <property type="term" value="P:isopentenyl diphosphate biosynthetic process, methylerythritol 4-phosphate pathway"/>
    <property type="evidence" value="ECO:0007669"/>
    <property type="project" value="UniProtKB-UniRule"/>
</dbReference>
<dbReference type="AlphaFoldDB" id="A0A450U7W2"/>
<dbReference type="InterPro" id="IPR020555">
    <property type="entry name" value="MECDP_synthase_CS"/>
</dbReference>
<dbReference type="GO" id="GO:0008685">
    <property type="term" value="F:2-C-methyl-D-erythritol 2,4-cyclodiphosphate synthase activity"/>
    <property type="evidence" value="ECO:0007669"/>
    <property type="project" value="UniProtKB-UniRule"/>
</dbReference>
<dbReference type="PANTHER" id="PTHR43181:SF1">
    <property type="entry name" value="2-C-METHYL-D-ERYTHRITOL 2,4-CYCLODIPHOSPHATE SYNTHASE, CHLOROPLASTIC"/>
    <property type="match status" value="1"/>
</dbReference>
<feature type="binding site" evidence="9">
    <location>
        <position position="142"/>
    </location>
    <ligand>
        <name>4-CDP-2-C-methyl-D-erythritol 2-phosphate</name>
        <dbReference type="ChEBI" id="CHEBI:57919"/>
    </ligand>
</feature>
<comment type="pathway">
    <text evidence="2 9">Isoprenoid biosynthesis; isopentenyl diphosphate biosynthesis via DXP pathway; isopentenyl diphosphate from 1-deoxy-D-xylulose 5-phosphate: step 4/6.</text>
</comment>
<dbReference type="EMBL" id="CAADFH010000003">
    <property type="protein sequence ID" value="VFJ88021.1"/>
    <property type="molecule type" value="Genomic_DNA"/>
</dbReference>
<dbReference type="PROSITE" id="PS01350">
    <property type="entry name" value="ISPF"/>
    <property type="match status" value="1"/>
</dbReference>
<dbReference type="GO" id="GO:0046872">
    <property type="term" value="F:metal ion binding"/>
    <property type="evidence" value="ECO:0007669"/>
    <property type="project" value="UniProtKB-KW"/>
</dbReference>
<dbReference type="NCBIfam" id="TIGR00151">
    <property type="entry name" value="ispF"/>
    <property type="match status" value="1"/>
</dbReference>
<gene>
    <name evidence="9" type="primary">ispF</name>
    <name evidence="12" type="ORF">BECKLFY1418A_GA0070994_100316</name>
</gene>
<dbReference type="UniPathway" id="UPA00056">
    <property type="reaction ID" value="UER00095"/>
</dbReference>
<dbReference type="EC" id="4.6.1.12" evidence="5 9"/>
<evidence type="ECO:0000256" key="6">
    <source>
        <dbReference type="ARBA" id="ARBA00022723"/>
    </source>
</evidence>
<feature type="binding site" evidence="9">
    <location>
        <begin position="34"/>
        <end position="35"/>
    </location>
    <ligand>
        <name>4-CDP-2-C-methyl-D-erythritol 2-phosphate</name>
        <dbReference type="ChEBI" id="CHEBI:57919"/>
    </ligand>
</feature>
<sequence>MRIGHGYDAHKFTTGRPLILGGVTIPHDRGLLAHSDGDVLIHALCDALLGAAGLDDMGVYFPDSDPRYKGIDSRKLLRHVMEELEGLLLRVLNVDVTIVAQAPKIRPFAARMRTNLTSDLGMEPACFNIKATTTEGMGFTGRGEGIAAHAVVLLEQRPVTSRMAWRMFRGAGS</sequence>
<feature type="binding site" evidence="9">
    <location>
        <position position="8"/>
    </location>
    <ligand>
        <name>a divalent metal cation</name>
        <dbReference type="ChEBI" id="CHEBI:60240"/>
    </ligand>
</feature>
<evidence type="ECO:0000256" key="3">
    <source>
        <dbReference type="ARBA" id="ARBA00008480"/>
    </source>
</evidence>
<dbReference type="GO" id="GO:0016114">
    <property type="term" value="P:terpenoid biosynthetic process"/>
    <property type="evidence" value="ECO:0007669"/>
    <property type="project" value="InterPro"/>
</dbReference>
<dbReference type="HAMAP" id="MF_00107">
    <property type="entry name" value="IspF"/>
    <property type="match status" value="1"/>
</dbReference>
<feature type="binding site" evidence="9">
    <location>
        <begin position="132"/>
        <end position="135"/>
    </location>
    <ligand>
        <name>4-CDP-2-C-methyl-D-erythritol 2-phosphate</name>
        <dbReference type="ChEBI" id="CHEBI:57919"/>
    </ligand>
</feature>
<dbReference type="SUPFAM" id="SSF69765">
    <property type="entry name" value="IpsF-like"/>
    <property type="match status" value="1"/>
</dbReference>
<comment type="function">
    <text evidence="9">Involved in the biosynthesis of isopentenyl diphosphate (IPP) and dimethylallyl diphosphate (DMAPP), two major building blocks of isoprenoid compounds. Catalyzes the conversion of 4-diphosphocytidyl-2-C-methyl-D-erythritol 2-phosphate (CDP-ME2P) to 2-C-methyl-D-erythritol 2,4-cyclodiphosphate (ME-CPP) with a corresponding release of cytidine 5-monophosphate (CMP).</text>
</comment>
<keyword evidence="8 9" id="KW-0456">Lyase</keyword>
<accession>A0A450U7W2</accession>
<comment type="subunit">
    <text evidence="4 9">Homotrimer.</text>
</comment>
<evidence type="ECO:0000313" key="12">
    <source>
        <dbReference type="EMBL" id="VFJ88021.1"/>
    </source>
</evidence>
<feature type="site" description="Transition state stabilizer" evidence="9">
    <location>
        <position position="34"/>
    </location>
</feature>
<dbReference type="Gene3D" id="3.30.1330.50">
    <property type="entry name" value="2-C-methyl-D-erythritol 2,4-cyclodiphosphate synthase"/>
    <property type="match status" value="1"/>
</dbReference>
<evidence type="ECO:0000256" key="10">
    <source>
        <dbReference type="RuleBase" id="RU004395"/>
    </source>
</evidence>
<feature type="binding site" evidence="9">
    <location>
        <position position="10"/>
    </location>
    <ligand>
        <name>a divalent metal cation</name>
        <dbReference type="ChEBI" id="CHEBI:60240"/>
    </ligand>
</feature>
<keyword evidence="6 9" id="KW-0479">Metal-binding</keyword>
<evidence type="ECO:0000256" key="4">
    <source>
        <dbReference type="ARBA" id="ARBA00011233"/>
    </source>
</evidence>
<evidence type="ECO:0000256" key="2">
    <source>
        <dbReference type="ARBA" id="ARBA00004709"/>
    </source>
</evidence>
<dbReference type="PANTHER" id="PTHR43181">
    <property type="entry name" value="2-C-METHYL-D-ERYTHRITOL 2,4-CYCLODIPHOSPHATE SYNTHASE, CHLOROPLASTIC"/>
    <property type="match status" value="1"/>
</dbReference>
<organism evidence="12">
    <name type="scientific">Candidatus Kentrum sp. LFY</name>
    <dbReference type="NCBI Taxonomy" id="2126342"/>
    <lineage>
        <taxon>Bacteria</taxon>
        <taxon>Pseudomonadati</taxon>
        <taxon>Pseudomonadota</taxon>
        <taxon>Gammaproteobacteria</taxon>
        <taxon>Candidatus Kentrum</taxon>
    </lineage>
</organism>
<dbReference type="FunFam" id="3.30.1330.50:FF:000001">
    <property type="entry name" value="2-C-methyl-D-erythritol 2,4-cyclodiphosphate synthase"/>
    <property type="match status" value="1"/>
</dbReference>
<evidence type="ECO:0000259" key="11">
    <source>
        <dbReference type="Pfam" id="PF02542"/>
    </source>
</evidence>
<dbReference type="Pfam" id="PF02542">
    <property type="entry name" value="YgbB"/>
    <property type="match status" value="1"/>
</dbReference>
<proteinExistence type="inferred from homology"/>
<evidence type="ECO:0000256" key="8">
    <source>
        <dbReference type="ARBA" id="ARBA00023239"/>
    </source>
</evidence>
<comment type="catalytic activity">
    <reaction evidence="1 9 10">
        <text>4-CDP-2-C-methyl-D-erythritol 2-phosphate = 2-C-methyl-D-erythritol 2,4-cyclic diphosphate + CMP</text>
        <dbReference type="Rhea" id="RHEA:23864"/>
        <dbReference type="ChEBI" id="CHEBI:57919"/>
        <dbReference type="ChEBI" id="CHEBI:58483"/>
        <dbReference type="ChEBI" id="CHEBI:60377"/>
        <dbReference type="EC" id="4.6.1.12"/>
    </reaction>
</comment>
<comment type="cofactor">
    <cofactor evidence="9">
        <name>a divalent metal cation</name>
        <dbReference type="ChEBI" id="CHEBI:60240"/>
    </cofactor>
    <text evidence="9">Binds 1 divalent metal cation per subunit.</text>
</comment>
<reference evidence="12" key="1">
    <citation type="submission" date="2019-02" db="EMBL/GenBank/DDBJ databases">
        <authorList>
            <person name="Gruber-Vodicka R. H."/>
            <person name="Seah K. B. B."/>
        </authorList>
    </citation>
    <scope>NUCLEOTIDE SEQUENCE</scope>
    <source>
        <strain evidence="12">BECK_M6</strain>
    </source>
</reference>
<protein>
    <recommendedName>
        <fullName evidence="5 9">2-C-methyl-D-erythritol 2,4-cyclodiphosphate synthase</fullName>
        <shortName evidence="9">MECDP-synthase</shortName>
        <shortName evidence="9">MECPP-synthase</shortName>
        <shortName evidence="9">MECPS</shortName>
        <ecNumber evidence="5 9">4.6.1.12</ecNumber>
    </recommendedName>
</protein>
<feature type="site" description="Transition state stabilizer" evidence="9">
    <location>
        <position position="133"/>
    </location>
</feature>
<dbReference type="CDD" id="cd00554">
    <property type="entry name" value="MECDP_synthase"/>
    <property type="match status" value="1"/>
</dbReference>
<evidence type="ECO:0000256" key="5">
    <source>
        <dbReference type="ARBA" id="ARBA00012579"/>
    </source>
</evidence>
<feature type="binding site" evidence="9">
    <location>
        <begin position="8"/>
        <end position="10"/>
    </location>
    <ligand>
        <name>4-CDP-2-C-methyl-D-erythritol 2-phosphate</name>
        <dbReference type="ChEBI" id="CHEBI:57919"/>
    </ligand>
</feature>
<evidence type="ECO:0000256" key="7">
    <source>
        <dbReference type="ARBA" id="ARBA00023229"/>
    </source>
</evidence>
<dbReference type="InterPro" id="IPR003526">
    <property type="entry name" value="MECDP_synthase"/>
</dbReference>
<comment type="similarity">
    <text evidence="3 9 10">Belongs to the IspF family.</text>
</comment>
<keyword evidence="7 9" id="KW-0414">Isoprene biosynthesis</keyword>
<feature type="binding site" evidence="9">
    <location>
        <position position="42"/>
    </location>
    <ligand>
        <name>a divalent metal cation</name>
        <dbReference type="ChEBI" id="CHEBI:60240"/>
    </ligand>
</feature>
<name>A0A450U7W2_9GAMM</name>
<evidence type="ECO:0000256" key="9">
    <source>
        <dbReference type="HAMAP-Rule" id="MF_00107"/>
    </source>
</evidence>
<evidence type="ECO:0000256" key="1">
    <source>
        <dbReference type="ARBA" id="ARBA00000200"/>
    </source>
</evidence>
<dbReference type="InterPro" id="IPR036571">
    <property type="entry name" value="MECDP_synthase_sf"/>
</dbReference>